<proteinExistence type="predicted"/>
<dbReference type="Pfam" id="PF00069">
    <property type="entry name" value="Pkinase"/>
    <property type="match status" value="1"/>
</dbReference>
<dbReference type="InterPro" id="IPR017441">
    <property type="entry name" value="Protein_kinase_ATP_BS"/>
</dbReference>
<accession>A0A4R2JNK3</accession>
<dbReference type="AlphaFoldDB" id="A0A4R2JNK3"/>
<protein>
    <recommendedName>
        <fullName evidence="1">non-specific serine/threonine protein kinase</fullName>
        <ecNumber evidence="1">2.7.11.1</ecNumber>
    </recommendedName>
</protein>
<keyword evidence="8" id="KW-0812">Transmembrane</keyword>
<dbReference type="InterPro" id="IPR000719">
    <property type="entry name" value="Prot_kinase_dom"/>
</dbReference>
<dbReference type="PROSITE" id="PS50011">
    <property type="entry name" value="PROTEIN_KINASE_DOM"/>
    <property type="match status" value="1"/>
</dbReference>
<comment type="caution">
    <text evidence="10">The sequence shown here is derived from an EMBL/GenBank/DDBJ whole genome shotgun (WGS) entry which is preliminary data.</text>
</comment>
<dbReference type="EC" id="2.7.11.1" evidence="1"/>
<dbReference type="Proteomes" id="UP000295680">
    <property type="component" value="Unassembled WGS sequence"/>
</dbReference>
<dbReference type="SMART" id="SM00220">
    <property type="entry name" value="S_TKc"/>
    <property type="match status" value="1"/>
</dbReference>
<evidence type="ECO:0000256" key="8">
    <source>
        <dbReference type="SAM" id="Phobius"/>
    </source>
</evidence>
<evidence type="ECO:0000256" key="7">
    <source>
        <dbReference type="PROSITE-ProRule" id="PRU10141"/>
    </source>
</evidence>
<feature type="transmembrane region" description="Helical" evidence="8">
    <location>
        <begin position="323"/>
        <end position="344"/>
    </location>
</feature>
<dbReference type="PANTHER" id="PTHR43289:SF6">
    <property type="entry name" value="SERINE_THREONINE-PROTEIN KINASE NEKL-3"/>
    <property type="match status" value="1"/>
</dbReference>
<feature type="transmembrane region" description="Helical" evidence="8">
    <location>
        <begin position="350"/>
        <end position="368"/>
    </location>
</feature>
<keyword evidence="4 7" id="KW-0547">Nucleotide-binding</keyword>
<dbReference type="InterPro" id="IPR008271">
    <property type="entry name" value="Ser/Thr_kinase_AS"/>
</dbReference>
<keyword evidence="6 7" id="KW-0067">ATP-binding</keyword>
<evidence type="ECO:0000256" key="4">
    <source>
        <dbReference type="ARBA" id="ARBA00022741"/>
    </source>
</evidence>
<keyword evidence="2 10" id="KW-0723">Serine/threonine-protein kinase</keyword>
<dbReference type="RefSeq" id="WP_165960421.1">
    <property type="nucleotide sequence ID" value="NZ_SLWS01000003.1"/>
</dbReference>
<dbReference type="Gene3D" id="1.10.510.10">
    <property type="entry name" value="Transferase(Phosphotransferase) domain 1"/>
    <property type="match status" value="1"/>
</dbReference>
<evidence type="ECO:0000256" key="3">
    <source>
        <dbReference type="ARBA" id="ARBA00022679"/>
    </source>
</evidence>
<keyword evidence="11" id="KW-1185">Reference proteome</keyword>
<dbReference type="PANTHER" id="PTHR43289">
    <property type="entry name" value="MITOGEN-ACTIVATED PROTEIN KINASE KINASE KINASE 20-RELATED"/>
    <property type="match status" value="1"/>
</dbReference>
<dbReference type="GO" id="GO:0005524">
    <property type="term" value="F:ATP binding"/>
    <property type="evidence" value="ECO:0007669"/>
    <property type="project" value="UniProtKB-UniRule"/>
</dbReference>
<dbReference type="CDD" id="cd14014">
    <property type="entry name" value="STKc_PknB_like"/>
    <property type="match status" value="1"/>
</dbReference>
<gene>
    <name evidence="10" type="ORF">EV192_103496</name>
</gene>
<dbReference type="PROSITE" id="PS00107">
    <property type="entry name" value="PROTEIN_KINASE_ATP"/>
    <property type="match status" value="1"/>
</dbReference>
<keyword evidence="5 10" id="KW-0418">Kinase</keyword>
<sequence>MTQETQPGRVVAGRYRLLGRLGAGGFGRVWRAHDEALGVDVAVKEVWLPALMSAADRVERLARAEREARNAAQLRDHPNIIAVHDIVIDNGVPWTVMRLVEGRSLDERIDEDGPLSVGEAATVAVAVLQALGAAHQAGITHRDVKPANIMLTIGGQVLLTDFGIAVHSSDTALTATGMVVGSMEYVAPERVRGAEGLAASDLFALGATLYQAVEGFSPFRRDTTAGTLGAVLFDHPPAPQRAGRLADLIMRLLAKDPGQRPSIPQALALAGEPVAAVAGPAPTKVAAPTRGRRPLSLGERIWGKWLWAKLAPPGQPVRPGVRAATGVAVALLLGLGVVMVVMVARIWGSTPATLLTIAMVVNVLAVVGHHRKSRRR</sequence>
<dbReference type="InterPro" id="IPR011009">
    <property type="entry name" value="Kinase-like_dom_sf"/>
</dbReference>
<organism evidence="10 11">
    <name type="scientific">Actinocrispum wychmicini</name>
    <dbReference type="NCBI Taxonomy" id="1213861"/>
    <lineage>
        <taxon>Bacteria</taxon>
        <taxon>Bacillati</taxon>
        <taxon>Actinomycetota</taxon>
        <taxon>Actinomycetes</taxon>
        <taxon>Pseudonocardiales</taxon>
        <taxon>Pseudonocardiaceae</taxon>
        <taxon>Actinocrispum</taxon>
    </lineage>
</organism>
<evidence type="ECO:0000256" key="2">
    <source>
        <dbReference type="ARBA" id="ARBA00022527"/>
    </source>
</evidence>
<feature type="binding site" evidence="7">
    <location>
        <position position="44"/>
    </location>
    <ligand>
        <name>ATP</name>
        <dbReference type="ChEBI" id="CHEBI:30616"/>
    </ligand>
</feature>
<dbReference type="PROSITE" id="PS00108">
    <property type="entry name" value="PROTEIN_KINASE_ST"/>
    <property type="match status" value="1"/>
</dbReference>
<dbReference type="GO" id="GO:0004674">
    <property type="term" value="F:protein serine/threonine kinase activity"/>
    <property type="evidence" value="ECO:0007669"/>
    <property type="project" value="UniProtKB-KW"/>
</dbReference>
<dbReference type="Gene3D" id="3.30.200.20">
    <property type="entry name" value="Phosphorylase Kinase, domain 1"/>
    <property type="match status" value="1"/>
</dbReference>
<evidence type="ECO:0000313" key="10">
    <source>
        <dbReference type="EMBL" id="TCO60914.1"/>
    </source>
</evidence>
<evidence type="ECO:0000256" key="5">
    <source>
        <dbReference type="ARBA" id="ARBA00022777"/>
    </source>
</evidence>
<feature type="domain" description="Protein kinase" evidence="9">
    <location>
        <begin position="15"/>
        <end position="275"/>
    </location>
</feature>
<evidence type="ECO:0000313" key="11">
    <source>
        <dbReference type="Proteomes" id="UP000295680"/>
    </source>
</evidence>
<name>A0A4R2JNK3_9PSEU</name>
<dbReference type="SUPFAM" id="SSF56112">
    <property type="entry name" value="Protein kinase-like (PK-like)"/>
    <property type="match status" value="1"/>
</dbReference>
<keyword evidence="8" id="KW-1133">Transmembrane helix</keyword>
<dbReference type="EMBL" id="SLWS01000003">
    <property type="protein sequence ID" value="TCO60914.1"/>
    <property type="molecule type" value="Genomic_DNA"/>
</dbReference>
<keyword evidence="3" id="KW-0808">Transferase</keyword>
<evidence type="ECO:0000259" key="9">
    <source>
        <dbReference type="PROSITE" id="PS50011"/>
    </source>
</evidence>
<reference evidence="10 11" key="1">
    <citation type="submission" date="2019-03" db="EMBL/GenBank/DDBJ databases">
        <title>Genomic Encyclopedia of Type Strains, Phase IV (KMG-IV): sequencing the most valuable type-strain genomes for metagenomic binning, comparative biology and taxonomic classification.</title>
        <authorList>
            <person name="Goeker M."/>
        </authorList>
    </citation>
    <scope>NUCLEOTIDE SEQUENCE [LARGE SCALE GENOMIC DNA]</scope>
    <source>
        <strain evidence="10 11">DSM 45934</strain>
    </source>
</reference>
<evidence type="ECO:0000256" key="1">
    <source>
        <dbReference type="ARBA" id="ARBA00012513"/>
    </source>
</evidence>
<evidence type="ECO:0000256" key="6">
    <source>
        <dbReference type="ARBA" id="ARBA00022840"/>
    </source>
</evidence>
<keyword evidence="8" id="KW-0472">Membrane</keyword>